<evidence type="ECO:0000259" key="12">
    <source>
        <dbReference type="Pfam" id="PF08345"/>
    </source>
</evidence>
<evidence type="ECO:0000256" key="1">
    <source>
        <dbReference type="ARBA" id="ARBA00004117"/>
    </source>
</evidence>
<dbReference type="InterPro" id="IPR045851">
    <property type="entry name" value="AMP-bd_C_sf"/>
</dbReference>
<evidence type="ECO:0000313" key="13">
    <source>
        <dbReference type="EMBL" id="OYQ31159.1"/>
    </source>
</evidence>
<comment type="subcellular location">
    <subcellularLocation>
        <location evidence="1">Bacterial flagellum basal body</location>
    </subcellularLocation>
    <subcellularLocation>
        <location evidence="2">Cell membrane</location>
        <topology evidence="2">Multi-pass membrane protein</topology>
    </subcellularLocation>
</comment>
<dbReference type="InterPro" id="IPR043427">
    <property type="entry name" value="YscJ/FliF"/>
</dbReference>
<dbReference type="GO" id="GO:0005886">
    <property type="term" value="C:plasma membrane"/>
    <property type="evidence" value="ECO:0007669"/>
    <property type="project" value="UniProtKB-SubCell"/>
</dbReference>
<proteinExistence type="inferred from homology"/>
<evidence type="ECO:0000259" key="11">
    <source>
        <dbReference type="Pfam" id="PF01514"/>
    </source>
</evidence>
<dbReference type="PRINTS" id="PR01009">
    <property type="entry name" value="FLGMRINGFLIF"/>
</dbReference>
<dbReference type="InterPro" id="IPR006182">
    <property type="entry name" value="FliF_N_dom"/>
</dbReference>
<evidence type="ECO:0000256" key="7">
    <source>
        <dbReference type="ARBA" id="ARBA00023136"/>
    </source>
</evidence>
<protein>
    <submittedName>
        <fullName evidence="13">Flagellar M-ring protein FliF</fullName>
    </submittedName>
</protein>
<feature type="compositionally biased region" description="Polar residues" evidence="9">
    <location>
        <begin position="301"/>
        <end position="310"/>
    </location>
</feature>
<dbReference type="Pfam" id="PF08345">
    <property type="entry name" value="YscJ_FliF_C"/>
    <property type="match status" value="1"/>
</dbReference>
<dbReference type="Gene3D" id="3.30.70.1530">
    <property type="entry name" value="Hypothetical protein rpa1041"/>
    <property type="match status" value="1"/>
</dbReference>
<dbReference type="Gene3D" id="3.30.300.30">
    <property type="match status" value="1"/>
</dbReference>
<evidence type="ECO:0000256" key="4">
    <source>
        <dbReference type="ARBA" id="ARBA00022475"/>
    </source>
</evidence>
<dbReference type="InterPro" id="IPR013556">
    <property type="entry name" value="Flag_M-ring_C"/>
</dbReference>
<feature type="domain" description="Flagellar M-ring N-terminal" evidence="11">
    <location>
        <begin position="63"/>
        <end position="238"/>
    </location>
</feature>
<feature type="transmembrane region" description="Helical" evidence="10">
    <location>
        <begin position="447"/>
        <end position="468"/>
    </location>
</feature>
<organism evidence="13 14">
    <name type="scientific">Sandarakinorhabdus cyanobacteriorum</name>
    <dbReference type="NCBI Taxonomy" id="1981098"/>
    <lineage>
        <taxon>Bacteria</taxon>
        <taxon>Pseudomonadati</taxon>
        <taxon>Pseudomonadota</taxon>
        <taxon>Alphaproteobacteria</taxon>
        <taxon>Sphingomonadales</taxon>
        <taxon>Sphingosinicellaceae</taxon>
        <taxon>Sandarakinorhabdus</taxon>
    </lineage>
</organism>
<keyword evidence="6 10" id="KW-1133">Transmembrane helix</keyword>
<dbReference type="GO" id="GO:0009431">
    <property type="term" value="C:bacterial-type flagellum basal body, MS ring"/>
    <property type="evidence" value="ECO:0007669"/>
    <property type="project" value="InterPro"/>
</dbReference>
<dbReference type="EMBL" id="NOXT01000090">
    <property type="protein sequence ID" value="OYQ31159.1"/>
    <property type="molecule type" value="Genomic_DNA"/>
</dbReference>
<evidence type="ECO:0000256" key="10">
    <source>
        <dbReference type="SAM" id="Phobius"/>
    </source>
</evidence>
<evidence type="ECO:0000313" key="14">
    <source>
        <dbReference type="Proteomes" id="UP000216991"/>
    </source>
</evidence>
<evidence type="ECO:0000256" key="8">
    <source>
        <dbReference type="ARBA" id="ARBA00023143"/>
    </source>
</evidence>
<dbReference type="GO" id="GO:0071973">
    <property type="term" value="P:bacterial-type flagellum-dependent cell motility"/>
    <property type="evidence" value="ECO:0007669"/>
    <property type="project" value="InterPro"/>
</dbReference>
<evidence type="ECO:0000256" key="9">
    <source>
        <dbReference type="SAM" id="MobiDB-lite"/>
    </source>
</evidence>
<dbReference type="GO" id="GO:0003774">
    <property type="term" value="F:cytoskeletal motor activity"/>
    <property type="evidence" value="ECO:0007669"/>
    <property type="project" value="InterPro"/>
</dbReference>
<accession>A0A255YPM7</accession>
<reference evidence="13 14" key="1">
    <citation type="submission" date="2017-07" db="EMBL/GenBank/DDBJ databases">
        <title>Sandarakinorhabdus cyanobacteriorum sp. nov., a novel bacterium isolated from cyanobacterial aggregates in a eutrophic lake.</title>
        <authorList>
            <person name="Cai H."/>
        </authorList>
    </citation>
    <scope>NUCLEOTIDE SEQUENCE [LARGE SCALE GENOMIC DNA]</scope>
    <source>
        <strain evidence="13 14">TH057</strain>
    </source>
</reference>
<dbReference type="OrthoDB" id="9807026at2"/>
<keyword evidence="13" id="KW-0969">Cilium</keyword>
<comment type="caution">
    <text evidence="13">The sequence shown here is derived from an EMBL/GenBank/DDBJ whole genome shotgun (WGS) entry which is preliminary data.</text>
</comment>
<feature type="transmembrane region" description="Helical" evidence="10">
    <location>
        <begin position="45"/>
        <end position="62"/>
    </location>
</feature>
<keyword evidence="7 10" id="KW-0472">Membrane</keyword>
<dbReference type="RefSeq" id="WP_094473040.1">
    <property type="nucleotide sequence ID" value="NZ_NOXT01000090.1"/>
</dbReference>
<dbReference type="PANTHER" id="PTHR30046:SF0">
    <property type="entry name" value="FLAGELLAR M-RING PROTEIN"/>
    <property type="match status" value="1"/>
</dbReference>
<evidence type="ECO:0000256" key="6">
    <source>
        <dbReference type="ARBA" id="ARBA00022989"/>
    </source>
</evidence>
<gene>
    <name evidence="13" type="primary">fliF</name>
    <name evidence="13" type="ORF">CHU93_04970</name>
</gene>
<name>A0A255YPM7_9SPHN</name>
<dbReference type="NCBIfam" id="TIGR00206">
    <property type="entry name" value="fliF"/>
    <property type="match status" value="1"/>
</dbReference>
<dbReference type="AlphaFoldDB" id="A0A255YPM7"/>
<sequence length="593" mass="59907">MSEAAALPPEPAAPAGLTVPPALAPVVDRARALAASPAIASARPALLLIALLGVAALAWALLRQPEWRPLYPGLSEADAAAVTTALAAANFDHRVNEATGTVEVAASDVARARILLAGQGLPKSAAAGPGSDLDAMPLGASRSVEAARLKAALARELAASVEAIDGVKSARVHVAAPEPSVFIRDRAAPSASVFVTLAPGRSLSEAQVRAIIWLVATSVPGLTSDRVSVVDQSGTLLSAGVSGDGQQLAYQQRLEGLVRDRLVKLLTPMLGPGRFTAEVAADVDFSENEAASERFQPAGTVRSQQTSRNMEGTPPPAAGIPGALTNTVPQAAQVQGNPPATPAPAAAGGTVTAETAATNYEIGKDVSVTRAAAPRLKRLSVAVLIDTAALGNAKARAGEIATIQRLVRGAMGFDPARGDLVEVQVRAFAPADDAPKAWYQTPVVQDYGPWIAAVGAVLLLLGGGFLLWRARRKAAQAALSAAGLAGAAADGAGAVVGGAVGGVLGSVLGAVGRAGPVPTVYPEGSAEKAAVDAMIDGGELLRPAAARDYSGKLDIARTLVTGDRDRAMAVARQMLLADQSSAPAADEPEEDAA</sequence>
<evidence type="ECO:0000256" key="5">
    <source>
        <dbReference type="ARBA" id="ARBA00022692"/>
    </source>
</evidence>
<dbReference type="PANTHER" id="PTHR30046">
    <property type="entry name" value="FLAGELLAR M-RING PROTEIN"/>
    <property type="match status" value="1"/>
</dbReference>
<keyword evidence="14" id="KW-1185">Reference proteome</keyword>
<keyword evidence="8" id="KW-0975">Bacterial flagellum</keyword>
<feature type="region of interest" description="Disordered" evidence="9">
    <location>
        <begin position="288"/>
        <end position="324"/>
    </location>
</feature>
<dbReference type="Proteomes" id="UP000216991">
    <property type="component" value="Unassembled WGS sequence"/>
</dbReference>
<comment type="similarity">
    <text evidence="3">Belongs to the FliF family.</text>
</comment>
<keyword evidence="13" id="KW-0282">Flagellum</keyword>
<dbReference type="Pfam" id="PF01514">
    <property type="entry name" value="YscJ_FliF"/>
    <property type="match status" value="1"/>
</dbReference>
<keyword evidence="13" id="KW-0966">Cell projection</keyword>
<evidence type="ECO:0000256" key="3">
    <source>
        <dbReference type="ARBA" id="ARBA00007971"/>
    </source>
</evidence>
<dbReference type="InterPro" id="IPR000067">
    <property type="entry name" value="FlgMring_FliF"/>
</dbReference>
<evidence type="ECO:0000256" key="2">
    <source>
        <dbReference type="ARBA" id="ARBA00004651"/>
    </source>
</evidence>
<keyword evidence="4" id="KW-1003">Cell membrane</keyword>
<feature type="domain" description="Flagellar M-ring C-terminal" evidence="12">
    <location>
        <begin position="266"/>
        <end position="428"/>
    </location>
</feature>
<keyword evidence="5 10" id="KW-0812">Transmembrane</keyword>